<sequence>MGHITKAAQTGTIAATVTPTNLAVSITGDSAIAFGSVALSTATTTAGNSDTQTVNNDGSNAVLNVKSGNASGGVAWTLGTSIGSNIFKLEVSTTTGSTYMTFQATDTYLTASSTFNSLTSGDLDFQFTTPSASDDFVEKSLTITVQVTTQ</sequence>
<dbReference type="EMBL" id="PFAA01000053">
    <property type="protein sequence ID" value="PIT96521.1"/>
    <property type="molecule type" value="Genomic_DNA"/>
</dbReference>
<evidence type="ECO:0000313" key="1">
    <source>
        <dbReference type="EMBL" id="PIT96521.1"/>
    </source>
</evidence>
<reference evidence="2" key="1">
    <citation type="submission" date="2017-09" db="EMBL/GenBank/DDBJ databases">
        <title>Depth-based differentiation of microbial function through sediment-hosted aquifers and enrichment of novel symbionts in the deep terrestrial subsurface.</title>
        <authorList>
            <person name="Probst A.J."/>
            <person name="Ladd B."/>
            <person name="Jarett J.K."/>
            <person name="Geller-Mcgrath D.E."/>
            <person name="Sieber C.M.K."/>
            <person name="Emerson J.B."/>
            <person name="Anantharaman K."/>
            <person name="Thomas B.C."/>
            <person name="Malmstrom R."/>
            <person name="Stieglmeier M."/>
            <person name="Klingl A."/>
            <person name="Woyke T."/>
            <person name="Ryan C.M."/>
            <person name="Banfield J.F."/>
        </authorList>
    </citation>
    <scope>NUCLEOTIDE SEQUENCE [LARGE SCALE GENOMIC DNA]</scope>
</reference>
<protein>
    <submittedName>
        <fullName evidence="1">Uncharacterized protein</fullName>
    </submittedName>
</protein>
<dbReference type="Proteomes" id="UP000230481">
    <property type="component" value="Unassembled WGS sequence"/>
</dbReference>
<gene>
    <name evidence="1" type="ORF">COT82_02840</name>
</gene>
<accession>A0A2M6WUU4</accession>
<comment type="caution">
    <text evidence="1">The sequence shown here is derived from an EMBL/GenBank/DDBJ whole genome shotgun (WGS) entry which is preliminary data.</text>
</comment>
<dbReference type="AlphaFoldDB" id="A0A2M6WUU4"/>
<proteinExistence type="predicted"/>
<name>A0A2M6WUU4_9BACT</name>
<evidence type="ECO:0000313" key="2">
    <source>
        <dbReference type="Proteomes" id="UP000230481"/>
    </source>
</evidence>
<organism evidence="1 2">
    <name type="scientific">Candidatus Campbellbacteria bacterium CG10_big_fil_rev_8_21_14_0_10_35_52</name>
    <dbReference type="NCBI Taxonomy" id="1974527"/>
    <lineage>
        <taxon>Bacteria</taxon>
        <taxon>Candidatus Campbelliibacteriota</taxon>
    </lineage>
</organism>